<dbReference type="Pfam" id="PF00172">
    <property type="entry name" value="Zn_clus"/>
    <property type="match status" value="1"/>
</dbReference>
<dbReference type="PROSITE" id="PS50048">
    <property type="entry name" value="ZN2_CY6_FUNGAL_2"/>
    <property type="match status" value="1"/>
</dbReference>
<dbReference type="InterPro" id="IPR001138">
    <property type="entry name" value="Zn2Cys6_DnaBD"/>
</dbReference>
<feature type="region of interest" description="Disordered" evidence="2">
    <location>
        <begin position="52"/>
        <end position="129"/>
    </location>
</feature>
<dbReference type="SMART" id="SM00066">
    <property type="entry name" value="GAL4"/>
    <property type="match status" value="1"/>
</dbReference>
<evidence type="ECO:0000259" key="4">
    <source>
        <dbReference type="PROSITE" id="PS50048"/>
    </source>
</evidence>
<keyword evidence="6" id="KW-1185">Reference proteome</keyword>
<accession>A0ABR3YPD2</accession>
<dbReference type="Proteomes" id="UP001583280">
    <property type="component" value="Unassembled WGS sequence"/>
</dbReference>
<feature type="compositionally biased region" description="Polar residues" evidence="2">
    <location>
        <begin position="113"/>
        <end position="128"/>
    </location>
</feature>
<comment type="caution">
    <text evidence="5">The sequence shown here is derived from an EMBL/GenBank/DDBJ whole genome shotgun (WGS) entry which is preliminary data.</text>
</comment>
<dbReference type="PANTHER" id="PTHR38111">
    <property type="entry name" value="ZN(2)-C6 FUNGAL-TYPE DOMAIN-CONTAINING PROTEIN-RELATED"/>
    <property type="match status" value="1"/>
</dbReference>
<dbReference type="InterPro" id="IPR053178">
    <property type="entry name" value="Osmoadaptation_assoc"/>
</dbReference>
<dbReference type="EMBL" id="JAWDJO010000202">
    <property type="protein sequence ID" value="KAL1889850.1"/>
    <property type="molecule type" value="Genomic_DNA"/>
</dbReference>
<name>A0ABR3YPD2_9PEZI</name>
<keyword evidence="3" id="KW-0812">Transmembrane</keyword>
<dbReference type="PROSITE" id="PS00463">
    <property type="entry name" value="ZN2_CY6_FUNGAL_1"/>
    <property type="match status" value="1"/>
</dbReference>
<evidence type="ECO:0000256" key="3">
    <source>
        <dbReference type="SAM" id="Phobius"/>
    </source>
</evidence>
<dbReference type="InterPro" id="IPR036864">
    <property type="entry name" value="Zn2-C6_fun-type_DNA-bd_sf"/>
</dbReference>
<dbReference type="CDD" id="cd00067">
    <property type="entry name" value="GAL4"/>
    <property type="match status" value="1"/>
</dbReference>
<feature type="compositionally biased region" description="Polar residues" evidence="2">
    <location>
        <begin position="77"/>
        <end position="90"/>
    </location>
</feature>
<evidence type="ECO:0000313" key="5">
    <source>
        <dbReference type="EMBL" id="KAL1889850.1"/>
    </source>
</evidence>
<evidence type="ECO:0000256" key="1">
    <source>
        <dbReference type="ARBA" id="ARBA00023242"/>
    </source>
</evidence>
<keyword evidence="3" id="KW-1133">Transmembrane helix</keyword>
<gene>
    <name evidence="5" type="ORF">Cpir12675_005618</name>
</gene>
<evidence type="ECO:0000256" key="2">
    <source>
        <dbReference type="SAM" id="MobiDB-lite"/>
    </source>
</evidence>
<feature type="compositionally biased region" description="Low complexity" evidence="2">
    <location>
        <begin position="96"/>
        <end position="112"/>
    </location>
</feature>
<feature type="transmembrane region" description="Helical" evidence="3">
    <location>
        <begin position="381"/>
        <end position="402"/>
    </location>
</feature>
<sequence>MVGVPGKYKGCETCRRRRVKCDNMRPICRKCVSTGRSCEGYERQMIFITATPEDGGRCSSHPPRSTSKKALRGDSASVKSHGSRNSQEGNSPSPPASASSSHSISQQLSLPSASISNGSPISAPTLSPSEPLRPAWDDLIFLSNKHSYYTTQIVSLQTKLAHVNREVSSSIFSPPSYVLPDFRPASNSGAFSVSGQCIVNIDSASEPKSGLCVFLYEPNNCSSSPPETSQWKSPHDYMNNVQAAGPQAVTLFPAHHFFSRVYRPSNTAWSLLTRKATHLAQRDWVTTPWQYYPKSLIDRLFDILVQIPDLLERADATSHHVSTQDRQLKIQNLLTRCLYIDRQLNEWCAIATQDPEDSHRHSYWISRLPQTQASMPFSETFAFINAATAIGFLYYWMGSLLLNRCILNLHRLFFQPAVDYNMYPPVLPVELNIDVSNYQRDGIFAANICCSLDFALNASTQPDVLAGPLAVADMYFKGFQGTGQSQIETAWCDGFRQRMTAKGQGIVSVVASRHWDEYGRF</sequence>
<organism evidence="5 6">
    <name type="scientific">Ceratocystis pirilliformis</name>
    <dbReference type="NCBI Taxonomy" id="259994"/>
    <lineage>
        <taxon>Eukaryota</taxon>
        <taxon>Fungi</taxon>
        <taxon>Dikarya</taxon>
        <taxon>Ascomycota</taxon>
        <taxon>Pezizomycotina</taxon>
        <taxon>Sordariomycetes</taxon>
        <taxon>Hypocreomycetidae</taxon>
        <taxon>Microascales</taxon>
        <taxon>Ceratocystidaceae</taxon>
        <taxon>Ceratocystis</taxon>
    </lineage>
</organism>
<keyword evidence="1" id="KW-0539">Nucleus</keyword>
<evidence type="ECO:0000313" key="6">
    <source>
        <dbReference type="Proteomes" id="UP001583280"/>
    </source>
</evidence>
<feature type="domain" description="Zn(2)-C6 fungal-type" evidence="4">
    <location>
        <begin position="10"/>
        <end position="38"/>
    </location>
</feature>
<dbReference type="Gene3D" id="4.10.240.10">
    <property type="entry name" value="Zn(2)-C6 fungal-type DNA-binding domain"/>
    <property type="match status" value="1"/>
</dbReference>
<dbReference type="PANTHER" id="PTHR38111:SF9">
    <property type="entry name" value="ZN(2)-C6 FUNGAL-TYPE DOMAIN-CONTAINING PROTEIN"/>
    <property type="match status" value="1"/>
</dbReference>
<reference evidence="5 6" key="1">
    <citation type="journal article" date="2024" name="IMA Fungus">
        <title>IMA Genome - F19 : A genome assembly and annotation guide to empower mycologists, including annotated draft genome sequences of Ceratocystis pirilliformis, Diaporthe australafricana, Fusarium ophioides, Paecilomyces lecythidis, and Sporothrix stenoceras.</title>
        <authorList>
            <person name="Aylward J."/>
            <person name="Wilson A.M."/>
            <person name="Visagie C.M."/>
            <person name="Spraker J."/>
            <person name="Barnes I."/>
            <person name="Buitendag C."/>
            <person name="Ceriani C."/>
            <person name="Del Mar Angel L."/>
            <person name="du Plessis D."/>
            <person name="Fuchs T."/>
            <person name="Gasser K."/>
            <person name="Kramer D."/>
            <person name="Li W."/>
            <person name="Munsamy K."/>
            <person name="Piso A."/>
            <person name="Price J.L."/>
            <person name="Sonnekus B."/>
            <person name="Thomas C."/>
            <person name="van der Nest A."/>
            <person name="van Dijk A."/>
            <person name="van Heerden A."/>
            <person name="van Vuuren N."/>
            <person name="Yilmaz N."/>
            <person name="Duong T.A."/>
            <person name="van der Merwe N.A."/>
            <person name="Wingfield M.J."/>
            <person name="Wingfield B.D."/>
        </authorList>
    </citation>
    <scope>NUCLEOTIDE SEQUENCE [LARGE SCALE GENOMIC DNA]</scope>
    <source>
        <strain evidence="5 6">CMW 12675</strain>
    </source>
</reference>
<keyword evidence="3" id="KW-0472">Membrane</keyword>
<dbReference type="SUPFAM" id="SSF57701">
    <property type="entry name" value="Zn2/Cys6 DNA-binding domain"/>
    <property type="match status" value="1"/>
</dbReference>
<protein>
    <recommendedName>
        <fullName evidence="4">Zn(2)-C6 fungal-type domain-containing protein</fullName>
    </recommendedName>
</protein>
<proteinExistence type="predicted"/>